<keyword evidence="5 6" id="KW-0472">Membrane</keyword>
<evidence type="ECO:0000313" key="7">
    <source>
        <dbReference type="EMBL" id="GAD90081.1"/>
    </source>
</evidence>
<gene>
    <name evidence="7" type="ORF">VHA01S_032_00310</name>
</gene>
<keyword evidence="8" id="KW-1185">Reference proteome</keyword>
<keyword evidence="4 6" id="KW-1133">Transmembrane helix</keyword>
<dbReference type="PANTHER" id="PTHR30250:SF26">
    <property type="entry name" value="PSMA PROTEIN"/>
    <property type="match status" value="1"/>
</dbReference>
<evidence type="ECO:0000256" key="5">
    <source>
        <dbReference type="ARBA" id="ARBA00023136"/>
    </source>
</evidence>
<feature type="transmembrane region" description="Helical" evidence="6">
    <location>
        <begin position="157"/>
        <end position="174"/>
    </location>
</feature>
<reference evidence="7 8" key="1">
    <citation type="submission" date="2013-10" db="EMBL/GenBank/DDBJ databases">
        <authorList>
            <person name="Ichikawa N."/>
            <person name="Kimura A."/>
            <person name="Ohji S."/>
            <person name="Hosoyama A."/>
            <person name="Fujita N."/>
        </authorList>
    </citation>
    <scope>NUCLEOTIDE SEQUENCE [LARGE SCALE GENOMIC DNA]</scope>
    <source>
        <strain evidence="7 8">NBRC 102217</strain>
    </source>
</reference>
<feature type="transmembrane region" description="Helical" evidence="6">
    <location>
        <begin position="47"/>
        <end position="68"/>
    </location>
</feature>
<dbReference type="GO" id="GO:0005886">
    <property type="term" value="C:plasma membrane"/>
    <property type="evidence" value="ECO:0007669"/>
    <property type="project" value="UniProtKB-SubCell"/>
</dbReference>
<protein>
    <recommendedName>
        <fullName evidence="9">Polysaccharide biosynthesis protein C-terminal domain-containing protein</fullName>
    </recommendedName>
</protein>
<dbReference type="OrthoDB" id="3224024at2"/>
<accession>V5FK14</accession>
<dbReference type="CDD" id="cd12082">
    <property type="entry name" value="MATE_like"/>
    <property type="match status" value="1"/>
</dbReference>
<proteinExistence type="predicted"/>
<comment type="subcellular location">
    <subcellularLocation>
        <location evidence="1">Cell membrane</location>
        <topology evidence="1">Multi-pass membrane protein</topology>
    </subcellularLocation>
</comment>
<evidence type="ECO:0000256" key="4">
    <source>
        <dbReference type="ARBA" id="ARBA00022989"/>
    </source>
</evidence>
<dbReference type="PANTHER" id="PTHR30250">
    <property type="entry name" value="PST FAMILY PREDICTED COLANIC ACID TRANSPORTER"/>
    <property type="match status" value="1"/>
</dbReference>
<evidence type="ECO:0000256" key="1">
    <source>
        <dbReference type="ARBA" id="ARBA00004651"/>
    </source>
</evidence>
<feature type="transmembrane region" description="Helical" evidence="6">
    <location>
        <begin position="120"/>
        <end position="145"/>
    </location>
</feature>
<feature type="transmembrane region" description="Helical" evidence="6">
    <location>
        <begin position="80"/>
        <end position="100"/>
    </location>
</feature>
<evidence type="ECO:0000256" key="2">
    <source>
        <dbReference type="ARBA" id="ARBA00022475"/>
    </source>
</evidence>
<dbReference type="Proteomes" id="UP000017800">
    <property type="component" value="Unassembled WGS sequence"/>
</dbReference>
<dbReference type="EMBL" id="BAUJ01000032">
    <property type="protein sequence ID" value="GAD90081.1"/>
    <property type="molecule type" value="Genomic_DNA"/>
</dbReference>
<keyword evidence="3 6" id="KW-0812">Transmembrane</keyword>
<feature type="transmembrane region" description="Helical" evidence="6">
    <location>
        <begin position="301"/>
        <end position="326"/>
    </location>
</feature>
<evidence type="ECO:0000256" key="6">
    <source>
        <dbReference type="SAM" id="Phobius"/>
    </source>
</evidence>
<feature type="transmembrane region" description="Helical" evidence="6">
    <location>
        <begin position="230"/>
        <end position="255"/>
    </location>
</feature>
<comment type="caution">
    <text evidence="7">The sequence shown here is derived from an EMBL/GenBank/DDBJ whole genome shotgun (WGS) entry which is preliminary data.</text>
</comment>
<dbReference type="RefSeq" id="WP_023404434.1">
    <property type="nucleotide sequence ID" value="NZ_BAUJ01000032.1"/>
</dbReference>
<evidence type="ECO:0008006" key="9">
    <source>
        <dbReference type="Google" id="ProtNLM"/>
    </source>
</evidence>
<keyword evidence="2" id="KW-1003">Cell membrane</keyword>
<dbReference type="AlphaFoldDB" id="V5FK14"/>
<dbReference type="InterPro" id="IPR050833">
    <property type="entry name" value="Poly_Biosynth_Transport"/>
</dbReference>
<reference evidence="7 8" key="2">
    <citation type="submission" date="2013-11" db="EMBL/GenBank/DDBJ databases">
        <title>Whole genome shotgun sequence of Vibrio halioticoli NBRC 102217.</title>
        <authorList>
            <person name="Isaki S."/>
            <person name="Kimura A."/>
            <person name="Ohji S."/>
            <person name="Hosoyama A."/>
            <person name="Fujita N."/>
            <person name="Hashimoto M."/>
            <person name="Hosoyama Y."/>
            <person name="Yamazoe A."/>
        </authorList>
    </citation>
    <scope>NUCLEOTIDE SEQUENCE [LARGE SCALE GENOMIC DNA]</scope>
    <source>
        <strain evidence="7 8">NBRC 102217</strain>
    </source>
</reference>
<sequence length="504" mass="57608">MHKRNIIFKILSYLGISIISLLMVPALVDTLGLELYGVIGVFNSSLYYISLITISFTSTFSRNLLFSIESDKQGKPNIEYSTNMLAVSILFLLFTPIFYLNTSNIISFLSIPDKYYNESHYLLLAVYASFVISVYSGLYSSVYIIKNRLDIQSVNNFVGKAILFILVMYCVVNAESPTKIYSFSIVIAATVLLCFNYFNFRRNFKFLVFKKNDVKLISLKNNINLSGWMFVNQVGSILLLQIPIYFTAIFVGYYFLGIYNILLVIVTQIRLIGTLISSIFEPTIFKLVAQDKKSETRWVTNLASLMLGVITSVIVGVFIGSAEYFFDMWLKTYDSELIHISTFATVYLPLSVISTPFWSFLIAKKSLSVNSIATVIFGLINLIALLGIEYTIGLNIYYIIISSSVILLIKNLVYLPLYMRRFGFRTDYFYITALLSLVIIIVSFMLTKTTFRYISPSSLFMVTSCYFIVCIIIFCIILSLWRTISKDNHFKKASIYFYNMKSTN</sequence>
<feature type="transmembrane region" description="Helical" evidence="6">
    <location>
        <begin position="428"/>
        <end position="447"/>
    </location>
</feature>
<dbReference type="eggNOG" id="COG2244">
    <property type="taxonomic scope" value="Bacteria"/>
</dbReference>
<feature type="transmembrane region" description="Helical" evidence="6">
    <location>
        <begin position="338"/>
        <end position="362"/>
    </location>
</feature>
<feature type="transmembrane region" description="Helical" evidence="6">
    <location>
        <begin position="459"/>
        <end position="481"/>
    </location>
</feature>
<evidence type="ECO:0000256" key="3">
    <source>
        <dbReference type="ARBA" id="ARBA00022692"/>
    </source>
</evidence>
<evidence type="ECO:0000313" key="8">
    <source>
        <dbReference type="Proteomes" id="UP000017800"/>
    </source>
</evidence>
<name>V5FK14_9VIBR</name>
<organism evidence="7 8">
    <name type="scientific">Vibrio halioticoli NBRC 102217</name>
    <dbReference type="NCBI Taxonomy" id="1219072"/>
    <lineage>
        <taxon>Bacteria</taxon>
        <taxon>Pseudomonadati</taxon>
        <taxon>Pseudomonadota</taxon>
        <taxon>Gammaproteobacteria</taxon>
        <taxon>Vibrionales</taxon>
        <taxon>Vibrionaceae</taxon>
        <taxon>Vibrio</taxon>
    </lineage>
</organism>
<feature type="transmembrane region" description="Helical" evidence="6">
    <location>
        <begin position="369"/>
        <end position="390"/>
    </location>
</feature>
<feature type="transmembrane region" description="Helical" evidence="6">
    <location>
        <begin position="396"/>
        <end position="416"/>
    </location>
</feature>
<feature type="transmembrane region" description="Helical" evidence="6">
    <location>
        <begin position="7"/>
        <end position="27"/>
    </location>
</feature>
<feature type="transmembrane region" description="Helical" evidence="6">
    <location>
        <begin position="180"/>
        <end position="200"/>
    </location>
</feature>